<dbReference type="PIRSF" id="PIRSF002867">
    <property type="entry name" value="CheV"/>
    <property type="match status" value="1"/>
</dbReference>
<dbReference type="Gene3D" id="2.30.30.40">
    <property type="entry name" value="SH3 Domains"/>
    <property type="match status" value="1"/>
</dbReference>
<dbReference type="GO" id="GO:0000160">
    <property type="term" value="P:phosphorelay signal transduction system"/>
    <property type="evidence" value="ECO:0007669"/>
    <property type="project" value="InterPro"/>
</dbReference>
<protein>
    <submittedName>
        <fullName evidence="4">Response regulator</fullName>
    </submittedName>
</protein>
<dbReference type="InterPro" id="IPR002545">
    <property type="entry name" value="CheW-lke_dom"/>
</dbReference>
<dbReference type="RefSeq" id="WP_160835427.1">
    <property type="nucleotide sequence ID" value="NZ_WMET01000001.1"/>
</dbReference>
<dbReference type="SUPFAM" id="SSF50341">
    <property type="entry name" value="CheW-like"/>
    <property type="match status" value="1"/>
</dbReference>
<sequence length="301" mass="34345">MEQKQGMLLERDTNELEIVEFGIGENRFGINVLKVKEILNPQPVTQVPRAHPFVEGIIDIRGEVVPVVDVAQALGFPASDQPEKDKLILTEFNQTKIVFHVHTVTQIHRISWEHIEKPGHIYQGLHTQITGVIKREGDMLLLLDFEKVVADIHSEGGMKTDQLRELGKRERSSKKILMIEDSPMLRTMLQETLSKAGYDRTVSFENGREAWEHLSELIDDGKTVLDEYQLIITDIEMPLMDGHHLTKLLKDHQELQKLPVIIFSSLITEDLRHQGEKAGADAQVSKPEIMELVTKIDQYIL</sequence>
<dbReference type="InterPro" id="IPR024181">
    <property type="entry name" value="Chemotax_regulator_CheV"/>
</dbReference>
<evidence type="ECO:0000259" key="2">
    <source>
        <dbReference type="PROSITE" id="PS50110"/>
    </source>
</evidence>
<feature type="domain" description="Response regulatory" evidence="2">
    <location>
        <begin position="175"/>
        <end position="301"/>
    </location>
</feature>
<evidence type="ECO:0000313" key="5">
    <source>
        <dbReference type="Proteomes" id="UP000460949"/>
    </source>
</evidence>
<dbReference type="InterPro" id="IPR011006">
    <property type="entry name" value="CheY-like_superfamily"/>
</dbReference>
<dbReference type="GO" id="GO:0006935">
    <property type="term" value="P:chemotaxis"/>
    <property type="evidence" value="ECO:0007669"/>
    <property type="project" value="InterPro"/>
</dbReference>
<dbReference type="PROSITE" id="PS50110">
    <property type="entry name" value="RESPONSE_REGULATORY"/>
    <property type="match status" value="1"/>
</dbReference>
<reference evidence="4 5" key="1">
    <citation type="submission" date="2019-11" db="EMBL/GenBank/DDBJ databases">
        <title>Genome sequences of 17 halophilic strains isolated from different environments.</title>
        <authorList>
            <person name="Furrow R.E."/>
        </authorList>
    </citation>
    <scope>NUCLEOTIDE SEQUENCE [LARGE SCALE GENOMIC DNA]</scope>
    <source>
        <strain evidence="4 5">22511_23_Filter</strain>
    </source>
</reference>
<organism evidence="4 5">
    <name type="scientific">Halobacillus litoralis</name>
    <dbReference type="NCBI Taxonomy" id="45668"/>
    <lineage>
        <taxon>Bacteria</taxon>
        <taxon>Bacillati</taxon>
        <taxon>Bacillota</taxon>
        <taxon>Bacilli</taxon>
        <taxon>Bacillales</taxon>
        <taxon>Bacillaceae</taxon>
        <taxon>Halobacillus</taxon>
    </lineage>
</organism>
<keyword evidence="1" id="KW-0597">Phosphoprotein</keyword>
<dbReference type="InterPro" id="IPR001789">
    <property type="entry name" value="Sig_transdc_resp-reg_receiver"/>
</dbReference>
<evidence type="ECO:0000256" key="1">
    <source>
        <dbReference type="PROSITE-ProRule" id="PRU00169"/>
    </source>
</evidence>
<name>A0A845DP54_9BACI</name>
<evidence type="ECO:0000259" key="3">
    <source>
        <dbReference type="PROSITE" id="PS50851"/>
    </source>
</evidence>
<comment type="caution">
    <text evidence="4">The sequence shown here is derived from an EMBL/GenBank/DDBJ whole genome shotgun (WGS) entry which is preliminary data.</text>
</comment>
<feature type="modified residue" description="4-aspartylphosphate" evidence="1">
    <location>
        <position position="234"/>
    </location>
</feature>
<dbReference type="AlphaFoldDB" id="A0A845DP54"/>
<dbReference type="Gene3D" id="3.40.50.2300">
    <property type="match status" value="1"/>
</dbReference>
<dbReference type="SMART" id="SM00448">
    <property type="entry name" value="REC"/>
    <property type="match status" value="1"/>
</dbReference>
<dbReference type="SUPFAM" id="SSF52172">
    <property type="entry name" value="CheY-like"/>
    <property type="match status" value="1"/>
</dbReference>
<feature type="domain" description="CheW-like" evidence="3">
    <location>
        <begin position="15"/>
        <end position="154"/>
    </location>
</feature>
<dbReference type="PROSITE" id="PS50851">
    <property type="entry name" value="CHEW"/>
    <property type="match status" value="1"/>
</dbReference>
<dbReference type="Gene3D" id="2.40.50.180">
    <property type="entry name" value="CheA-289, Domain 4"/>
    <property type="match status" value="1"/>
</dbReference>
<dbReference type="InterPro" id="IPR036061">
    <property type="entry name" value="CheW-like_dom_sf"/>
</dbReference>
<dbReference type="Proteomes" id="UP000460949">
    <property type="component" value="Unassembled WGS sequence"/>
</dbReference>
<dbReference type="PANTHER" id="PTHR47233">
    <property type="entry name" value="CHEMOTAXIS PROTEIN CHEV"/>
    <property type="match status" value="1"/>
</dbReference>
<dbReference type="Pfam" id="PF00072">
    <property type="entry name" value="Response_reg"/>
    <property type="match status" value="1"/>
</dbReference>
<dbReference type="SMART" id="SM00260">
    <property type="entry name" value="CheW"/>
    <property type="match status" value="1"/>
</dbReference>
<dbReference type="Pfam" id="PF01584">
    <property type="entry name" value="CheW"/>
    <property type="match status" value="1"/>
</dbReference>
<dbReference type="EMBL" id="WMET01000001">
    <property type="protein sequence ID" value="MYL18998.1"/>
    <property type="molecule type" value="Genomic_DNA"/>
</dbReference>
<gene>
    <name evidence="4" type="ORF">GLW04_03795</name>
</gene>
<accession>A0A845DP54</accession>
<proteinExistence type="predicted"/>
<dbReference type="PANTHER" id="PTHR47233:SF3">
    <property type="entry name" value="CHEMOTAXIS PROTEIN CHEV"/>
    <property type="match status" value="1"/>
</dbReference>
<evidence type="ECO:0000313" key="4">
    <source>
        <dbReference type="EMBL" id="MYL18998.1"/>
    </source>
</evidence>